<dbReference type="Gene3D" id="3.40.50.1240">
    <property type="entry name" value="Phosphoglycerate mutase-like"/>
    <property type="match status" value="1"/>
</dbReference>
<dbReference type="InterPro" id="IPR001345">
    <property type="entry name" value="PG/BPGM_mutase_AS"/>
</dbReference>
<gene>
    <name evidence="6" type="primary">gpmA</name>
    <name evidence="7" type="ORF">DOS83_02465</name>
    <name evidence="6" type="ORF">DOS83_02640</name>
</gene>
<dbReference type="EC" id="5.4.2.11" evidence="2"/>
<dbReference type="CDD" id="cd07067">
    <property type="entry name" value="HP_PGM_like"/>
    <property type="match status" value="1"/>
</dbReference>
<comment type="similarity">
    <text evidence="1">Belongs to the phosphoglycerate mutase family. BPG-dependent PGAM subfamily.</text>
</comment>
<protein>
    <recommendedName>
        <fullName evidence="2">phosphoglycerate mutase (2,3-diphosphoglycerate-dependent)</fullName>
        <ecNumber evidence="2">5.4.2.11</ecNumber>
    </recommendedName>
</protein>
<dbReference type="EMBL" id="QKXQ01000105">
    <property type="protein sequence ID" value="REH99361.1"/>
    <property type="molecule type" value="Genomic_DNA"/>
</dbReference>
<keyword evidence="4" id="KW-0413">Isomerase</keyword>
<evidence type="ECO:0000313" key="8">
    <source>
        <dbReference type="Proteomes" id="UP000256562"/>
    </source>
</evidence>
<evidence type="ECO:0000313" key="6">
    <source>
        <dbReference type="EMBL" id="REH99246.1"/>
    </source>
</evidence>
<evidence type="ECO:0000256" key="2">
    <source>
        <dbReference type="ARBA" id="ARBA00012028"/>
    </source>
</evidence>
<dbReference type="EMBL" id="QKXQ01000111">
    <property type="protein sequence ID" value="REH99246.1"/>
    <property type="molecule type" value="Genomic_DNA"/>
</dbReference>
<dbReference type="PANTHER" id="PTHR11931">
    <property type="entry name" value="PHOSPHOGLYCERATE MUTASE"/>
    <property type="match status" value="1"/>
</dbReference>
<dbReference type="GO" id="GO:0006096">
    <property type="term" value="P:glycolytic process"/>
    <property type="evidence" value="ECO:0007669"/>
    <property type="project" value="UniProtKB-KW"/>
</dbReference>
<reference evidence="6 8" key="1">
    <citation type="journal article" date="2018" name="Vet. Microbiol.">
        <title>Characterisation of Staphylococcus felis isolated from cats using whole genome sequencing.</title>
        <authorList>
            <person name="Worthing K."/>
            <person name="Pang S."/>
            <person name="Trott D.J."/>
            <person name="Abraham S."/>
            <person name="Coombs G.W."/>
            <person name="Jordan D."/>
            <person name="McIntyre L."/>
            <person name="Davies M.R."/>
            <person name="Norris J."/>
        </authorList>
    </citation>
    <scope>NUCLEOTIDE SEQUENCE [LARGE SCALE GENOMIC DNA]</scope>
    <source>
        <strain evidence="6 8">F9</strain>
    </source>
</reference>
<proteinExistence type="inferred from homology"/>
<dbReference type="Proteomes" id="UP000256562">
    <property type="component" value="Unassembled WGS sequence"/>
</dbReference>
<sequence>MPKLILCRHGQSEWNAQNLFTGWADVDLSEQGVQEAMRSGQK</sequence>
<dbReference type="SUPFAM" id="SSF53254">
    <property type="entry name" value="Phosphoglycerate mutase-like"/>
    <property type="match status" value="1"/>
</dbReference>
<keyword evidence="3" id="KW-0324">Glycolysis</keyword>
<dbReference type="InterPro" id="IPR013078">
    <property type="entry name" value="His_Pase_superF_clade-1"/>
</dbReference>
<dbReference type="RefSeq" id="WP_181897720.1">
    <property type="nucleotide sequence ID" value="NZ_QKXQ01000105.1"/>
</dbReference>
<comment type="caution">
    <text evidence="6">The sequence shown here is derived from an EMBL/GenBank/DDBJ whole genome shotgun (WGS) entry which is preliminary data.</text>
</comment>
<feature type="binding site" evidence="5">
    <location>
        <begin position="21"/>
        <end position="22"/>
    </location>
    <ligand>
        <name>substrate</name>
    </ligand>
</feature>
<dbReference type="AlphaFoldDB" id="A0A3E0IRP3"/>
<accession>A0A3E0IRP3</accession>
<evidence type="ECO:0000256" key="1">
    <source>
        <dbReference type="ARBA" id="ARBA00006717"/>
    </source>
</evidence>
<dbReference type="InterPro" id="IPR005952">
    <property type="entry name" value="Phosphogly_mut1"/>
</dbReference>
<dbReference type="PROSITE" id="PS00175">
    <property type="entry name" value="PG_MUTASE"/>
    <property type="match status" value="1"/>
</dbReference>
<evidence type="ECO:0000313" key="7">
    <source>
        <dbReference type="EMBL" id="REH99361.1"/>
    </source>
</evidence>
<dbReference type="GO" id="GO:0004619">
    <property type="term" value="F:phosphoglycerate mutase activity"/>
    <property type="evidence" value="ECO:0007669"/>
    <property type="project" value="UniProtKB-EC"/>
</dbReference>
<dbReference type="InterPro" id="IPR029033">
    <property type="entry name" value="His_PPase_superfam"/>
</dbReference>
<name>A0A3E0IRP3_9STAP</name>
<feature type="non-terminal residue" evidence="6">
    <location>
        <position position="42"/>
    </location>
</feature>
<feature type="binding site" evidence="5">
    <location>
        <begin position="8"/>
        <end position="15"/>
    </location>
    <ligand>
        <name>substrate</name>
    </ligand>
</feature>
<evidence type="ECO:0000256" key="3">
    <source>
        <dbReference type="ARBA" id="ARBA00023152"/>
    </source>
</evidence>
<evidence type="ECO:0000256" key="4">
    <source>
        <dbReference type="ARBA" id="ARBA00023235"/>
    </source>
</evidence>
<organism evidence="6 8">
    <name type="scientific">Staphylococcus felis</name>
    <dbReference type="NCBI Taxonomy" id="46127"/>
    <lineage>
        <taxon>Bacteria</taxon>
        <taxon>Bacillati</taxon>
        <taxon>Bacillota</taxon>
        <taxon>Bacilli</taxon>
        <taxon>Bacillales</taxon>
        <taxon>Staphylococcaceae</taxon>
        <taxon>Staphylococcus</taxon>
    </lineage>
</organism>
<dbReference type="Pfam" id="PF00300">
    <property type="entry name" value="His_Phos_1"/>
    <property type="match status" value="1"/>
</dbReference>
<evidence type="ECO:0000256" key="5">
    <source>
        <dbReference type="PIRSR" id="PIRSR613078-2"/>
    </source>
</evidence>